<organism evidence="2 3">
    <name type="scientific">Duncaniella freteri</name>
    <dbReference type="NCBI Taxonomy" id="2530391"/>
    <lineage>
        <taxon>Bacteria</taxon>
        <taxon>Pseudomonadati</taxon>
        <taxon>Bacteroidota</taxon>
        <taxon>Bacteroidia</taxon>
        <taxon>Bacteroidales</taxon>
        <taxon>Muribaculaceae</taxon>
        <taxon>Duncaniella</taxon>
    </lineage>
</organism>
<dbReference type="RefSeq" id="WP_135472545.1">
    <property type="nucleotide sequence ID" value="NZ_CASJDB010000032.1"/>
</dbReference>
<evidence type="ECO:0000313" key="2">
    <source>
        <dbReference type="EMBL" id="TGG36836.1"/>
    </source>
</evidence>
<feature type="domain" description="AB hydrolase-1" evidence="1">
    <location>
        <begin position="37"/>
        <end position="258"/>
    </location>
</feature>
<name>A0A4Z0V4U7_9BACT</name>
<accession>A0A4Z0V4U7</accession>
<comment type="caution">
    <text evidence="2">The sequence shown here is derived from an EMBL/GenBank/DDBJ whole genome shotgun (WGS) entry which is preliminary data.</text>
</comment>
<keyword evidence="2" id="KW-0378">Hydrolase</keyword>
<dbReference type="PANTHER" id="PTHR43194">
    <property type="entry name" value="HYDROLASE ALPHA/BETA FOLD FAMILY"/>
    <property type="match status" value="1"/>
</dbReference>
<dbReference type="InterPro" id="IPR050228">
    <property type="entry name" value="Carboxylesterase_BioH"/>
</dbReference>
<dbReference type="PRINTS" id="PR00111">
    <property type="entry name" value="ABHYDROLASE"/>
</dbReference>
<dbReference type="InterPro" id="IPR000073">
    <property type="entry name" value="AB_hydrolase_1"/>
</dbReference>
<dbReference type="PANTHER" id="PTHR43194:SF2">
    <property type="entry name" value="PEROXISOMAL MEMBRANE PROTEIN LPX1"/>
    <property type="match status" value="1"/>
</dbReference>
<dbReference type="InterPro" id="IPR029058">
    <property type="entry name" value="AB_hydrolase_fold"/>
</dbReference>
<sequence length="275" mass="30542">MEKDITIRSLRFHYTDNRPSGGPAATVVTSDRGVWEPTIILMHGWGCDHTTLASVESVALKSGYRVVNVDFQGFGKSEEPCAVWGVEDYTCAMEEFIEALGIRNPVLLGHSFGGRVGILYASRHPEVKAMILVDAAGIKPRRSFSYYRKVYTFKAIKRMMYLIYGKSKAELKLDARRAKAGSSDYASASPMMRRILSRVVNEDLTDRLPLVKVPVLLVWGENDTATPLSDARTMERLIPDAGLVSFPGCGHYSFLDNPVQFAAVLRSFLGEIAKK</sequence>
<dbReference type="SUPFAM" id="SSF53474">
    <property type="entry name" value="alpha/beta-Hydrolases"/>
    <property type="match status" value="1"/>
</dbReference>
<proteinExistence type="predicted"/>
<dbReference type="Proteomes" id="UP000297635">
    <property type="component" value="Unassembled WGS sequence"/>
</dbReference>
<evidence type="ECO:0000259" key="1">
    <source>
        <dbReference type="Pfam" id="PF00561"/>
    </source>
</evidence>
<dbReference type="Gene3D" id="3.40.50.1820">
    <property type="entry name" value="alpha/beta hydrolase"/>
    <property type="match status" value="1"/>
</dbReference>
<reference evidence="2 3" key="1">
    <citation type="submission" date="2019-02" db="EMBL/GenBank/DDBJ databases">
        <title>Isolation and identification of novel species under the genus Muribaculum.</title>
        <authorList>
            <person name="Miyake S."/>
            <person name="Ding Y."/>
            <person name="Low A."/>
            <person name="Soh M."/>
            <person name="Seedorf H."/>
        </authorList>
    </citation>
    <scope>NUCLEOTIDE SEQUENCE [LARGE SCALE GENOMIC DNA]</scope>
    <source>
        <strain evidence="2 3">TLL-A3</strain>
    </source>
</reference>
<dbReference type="GO" id="GO:0016787">
    <property type="term" value="F:hydrolase activity"/>
    <property type="evidence" value="ECO:0007669"/>
    <property type="project" value="UniProtKB-KW"/>
</dbReference>
<keyword evidence="3" id="KW-1185">Reference proteome</keyword>
<protein>
    <submittedName>
        <fullName evidence="2">Alpha/beta hydrolase</fullName>
    </submittedName>
</protein>
<gene>
    <name evidence="2" type="ORF">EZ315_13470</name>
</gene>
<evidence type="ECO:0000313" key="3">
    <source>
        <dbReference type="Proteomes" id="UP000297635"/>
    </source>
</evidence>
<dbReference type="EMBL" id="SJSA01000002">
    <property type="protein sequence ID" value="TGG36836.1"/>
    <property type="molecule type" value="Genomic_DNA"/>
</dbReference>
<dbReference type="GeneID" id="82150802"/>
<dbReference type="Pfam" id="PF00561">
    <property type="entry name" value="Abhydrolase_1"/>
    <property type="match status" value="1"/>
</dbReference>
<dbReference type="AlphaFoldDB" id="A0A4Z0V4U7"/>